<evidence type="ECO:0000313" key="17">
    <source>
        <dbReference type="EMBL" id="WNM58877.1"/>
    </source>
</evidence>
<dbReference type="InterPro" id="IPR009006">
    <property type="entry name" value="Ala_racemase/Decarboxylase_C"/>
</dbReference>
<evidence type="ECO:0000256" key="7">
    <source>
        <dbReference type="ARBA" id="ARBA00050464"/>
    </source>
</evidence>
<dbReference type="Gene3D" id="3.20.20.10">
    <property type="entry name" value="Alanine racemase"/>
    <property type="match status" value="1"/>
</dbReference>
<dbReference type="PANTHER" id="PTHR43727">
    <property type="entry name" value="DIAMINOPIMELATE DECARBOXYLASE"/>
    <property type="match status" value="1"/>
</dbReference>
<dbReference type="EMBL" id="CP116967">
    <property type="protein sequence ID" value="WNM58877.1"/>
    <property type="molecule type" value="Genomic_DNA"/>
</dbReference>
<dbReference type="SUPFAM" id="SSF50621">
    <property type="entry name" value="Alanine racemase C-terminal domain-like"/>
    <property type="match status" value="1"/>
</dbReference>
<dbReference type="InterPro" id="IPR002986">
    <property type="entry name" value="DAP_deCOOHase_LysA"/>
</dbReference>
<comment type="pathway">
    <text evidence="8 12 14">Amino-acid biosynthesis; L-lysine biosynthesis via DAP pathway; L-lysine from DL-2,6-diaminopimelate: step 1/1.</text>
</comment>
<dbReference type="GO" id="GO:0008836">
    <property type="term" value="F:diaminopimelate decarboxylase activity"/>
    <property type="evidence" value="ECO:0007669"/>
    <property type="project" value="UniProtKB-UniRule"/>
</dbReference>
<evidence type="ECO:0000256" key="3">
    <source>
        <dbReference type="ARBA" id="ARBA00022793"/>
    </source>
</evidence>
<dbReference type="KEGG" id="nall:PP769_03660"/>
<evidence type="ECO:0000313" key="18">
    <source>
        <dbReference type="Proteomes" id="UP001302719"/>
    </source>
</evidence>
<dbReference type="PROSITE" id="PS00878">
    <property type="entry name" value="ODR_DC_2_1"/>
    <property type="match status" value="1"/>
</dbReference>
<protein>
    <recommendedName>
        <fullName evidence="11 12">Diaminopimelate decarboxylase</fullName>
        <shortName evidence="12">DAP decarboxylase</shortName>
        <shortName evidence="12">DAPDC</shortName>
        <ecNumber evidence="10 12">4.1.1.20</ecNumber>
    </recommendedName>
</protein>
<feature type="binding site" evidence="12">
    <location>
        <position position="316"/>
    </location>
    <ligand>
        <name>substrate</name>
    </ligand>
</feature>
<keyword evidence="18" id="KW-1185">Reference proteome</keyword>
<comment type="catalytic activity">
    <reaction evidence="7 12 14">
        <text>meso-2,6-diaminopimelate + H(+) = L-lysine + CO2</text>
        <dbReference type="Rhea" id="RHEA:15101"/>
        <dbReference type="ChEBI" id="CHEBI:15378"/>
        <dbReference type="ChEBI" id="CHEBI:16526"/>
        <dbReference type="ChEBI" id="CHEBI:32551"/>
        <dbReference type="ChEBI" id="CHEBI:57791"/>
        <dbReference type="EC" id="4.1.1.20"/>
    </reaction>
</comment>
<evidence type="ECO:0000259" key="16">
    <source>
        <dbReference type="Pfam" id="PF02784"/>
    </source>
</evidence>
<feature type="binding site" evidence="12">
    <location>
        <position position="312"/>
    </location>
    <ligand>
        <name>substrate</name>
    </ligand>
</feature>
<evidence type="ECO:0000256" key="14">
    <source>
        <dbReference type="RuleBase" id="RU003738"/>
    </source>
</evidence>
<dbReference type="Pfam" id="PF02784">
    <property type="entry name" value="Orn_Arg_deC_N"/>
    <property type="match status" value="1"/>
</dbReference>
<feature type="binding site" evidence="12">
    <location>
        <begin position="273"/>
        <end position="276"/>
    </location>
    <ligand>
        <name>pyridoxal 5'-phosphate</name>
        <dbReference type="ChEBI" id="CHEBI:597326"/>
    </ligand>
</feature>
<evidence type="ECO:0000256" key="6">
    <source>
        <dbReference type="ARBA" id="ARBA00023239"/>
    </source>
</evidence>
<dbReference type="InterPro" id="IPR022644">
    <property type="entry name" value="De-COase2_N"/>
</dbReference>
<dbReference type="EC" id="4.1.1.20" evidence="10 12"/>
<keyword evidence="6 12" id="KW-0456">Lyase</keyword>
<dbReference type="CDD" id="cd06828">
    <property type="entry name" value="PLPDE_III_DapDC"/>
    <property type="match status" value="1"/>
</dbReference>
<dbReference type="NCBIfam" id="TIGR01048">
    <property type="entry name" value="lysA"/>
    <property type="match status" value="1"/>
</dbReference>
<evidence type="ECO:0000256" key="1">
    <source>
        <dbReference type="ARBA" id="ARBA00001933"/>
    </source>
</evidence>
<comment type="similarity">
    <text evidence="9 12">Belongs to the Orn/Lys/Arg decarboxylase class-II family. LysA subfamily.</text>
</comment>
<dbReference type="GO" id="GO:0030170">
    <property type="term" value="F:pyridoxal phosphate binding"/>
    <property type="evidence" value="ECO:0007669"/>
    <property type="project" value="UniProtKB-UniRule"/>
</dbReference>
<evidence type="ECO:0000259" key="15">
    <source>
        <dbReference type="Pfam" id="PF00278"/>
    </source>
</evidence>
<dbReference type="PRINTS" id="PR01179">
    <property type="entry name" value="ODADCRBXLASE"/>
</dbReference>
<feature type="domain" description="Orn/DAP/Arg decarboxylase 2 N-terminal" evidence="16">
    <location>
        <begin position="36"/>
        <end position="279"/>
    </location>
</feature>
<keyword evidence="4 12" id="KW-0663">Pyridoxal phosphate</keyword>
<evidence type="ECO:0000256" key="12">
    <source>
        <dbReference type="HAMAP-Rule" id="MF_02120"/>
    </source>
</evidence>
<organism evidence="17 18">
    <name type="scientific">Candidatus Nitrospira allomarina</name>
    <dbReference type="NCBI Taxonomy" id="3020900"/>
    <lineage>
        <taxon>Bacteria</taxon>
        <taxon>Pseudomonadati</taxon>
        <taxon>Nitrospirota</taxon>
        <taxon>Nitrospiria</taxon>
        <taxon>Nitrospirales</taxon>
        <taxon>Nitrospiraceae</taxon>
        <taxon>Nitrospira</taxon>
    </lineage>
</organism>
<dbReference type="Pfam" id="PF00278">
    <property type="entry name" value="Orn_DAP_Arg_deC"/>
    <property type="match status" value="1"/>
</dbReference>
<feature type="binding site" evidence="12">
    <location>
        <position position="372"/>
    </location>
    <ligand>
        <name>substrate</name>
    </ligand>
</feature>
<keyword evidence="2 12" id="KW-0028">Amino-acid biosynthesis</keyword>
<dbReference type="Proteomes" id="UP001302719">
    <property type="component" value="Chromosome"/>
</dbReference>
<dbReference type="SUPFAM" id="SSF51419">
    <property type="entry name" value="PLP-binding barrel"/>
    <property type="match status" value="1"/>
</dbReference>
<comment type="cofactor">
    <cofactor evidence="1 12 13 14">
        <name>pyridoxal 5'-phosphate</name>
        <dbReference type="ChEBI" id="CHEBI:597326"/>
    </cofactor>
</comment>
<feature type="active site" description="Proton donor" evidence="13">
    <location>
        <position position="343"/>
    </location>
</feature>
<evidence type="ECO:0000256" key="4">
    <source>
        <dbReference type="ARBA" id="ARBA00022898"/>
    </source>
</evidence>
<dbReference type="PANTHER" id="PTHR43727:SF2">
    <property type="entry name" value="GROUP IV DECARBOXYLASE"/>
    <property type="match status" value="1"/>
</dbReference>
<keyword evidence="3 12" id="KW-0210">Decarboxylase</keyword>
<sequence>MHDFHYQGDGLFCEEVPIRHITEQVGTPCYIYSHRTLIRHFHAFDQAFSAIPHIVAFAMKANSNLTVLRLLAKEGCGADIVSGGELFRALTAGMAPNKIVFAGVGKSKEEIQYALKSDILMFNVESPGELQQINEVAGSMGLRAKVALRINPDIDPQTHPYISTGLKKSKFGIGADRALEEFDAAGNLPHIEVVGVHSHIGSQLTQVTPFVDALKKAIALIQTLQAKGVHIQYLNIGGGLGITYSDETPPHPKELAEAISPLLQSVSCQIIMEPGRSIVGNAGILVTKVLYNKESADKHFVIVDAAMNDLLRPSLYDAHHDIQPVLKKESSAVNTVDVVGPICESGDFLARDRKMPHSQPGDLLAVMSAGAYGFTMASNYNSRPRVPEVLVKGKDITVIRKRESYDDLIRGETISEAFSN</sequence>
<evidence type="ECO:0000256" key="13">
    <source>
        <dbReference type="PIRSR" id="PIRSR600183-50"/>
    </source>
</evidence>
<dbReference type="HAMAP" id="MF_02120">
    <property type="entry name" value="LysA"/>
    <property type="match status" value="1"/>
</dbReference>
<feature type="modified residue" description="N6-(pyridoxal phosphate)lysine" evidence="12 13">
    <location>
        <position position="60"/>
    </location>
</feature>
<feature type="binding site" evidence="12">
    <location>
        <position position="239"/>
    </location>
    <ligand>
        <name>pyridoxal 5'-phosphate</name>
        <dbReference type="ChEBI" id="CHEBI:597326"/>
    </ligand>
</feature>
<proteinExistence type="inferred from homology"/>
<dbReference type="InterPro" id="IPR000183">
    <property type="entry name" value="Orn/DAP/Arg_de-COase"/>
</dbReference>
<comment type="function">
    <text evidence="12">Specifically catalyzes the decarboxylation of meso-diaminopimelate (meso-DAP) to L-lysine.</text>
</comment>
<evidence type="ECO:0000256" key="2">
    <source>
        <dbReference type="ARBA" id="ARBA00022605"/>
    </source>
</evidence>
<keyword evidence="5 12" id="KW-0457">Lysine biosynthesis</keyword>
<feature type="domain" description="Orn/DAP/Arg decarboxylase 2 C-terminal" evidence="15">
    <location>
        <begin position="30"/>
        <end position="370"/>
    </location>
</feature>
<dbReference type="AlphaFoldDB" id="A0AA96GCG7"/>
<evidence type="ECO:0000256" key="8">
    <source>
        <dbReference type="ARBA" id="ARBA00060643"/>
    </source>
</evidence>
<comment type="subunit">
    <text evidence="12">Homodimer.</text>
</comment>
<feature type="binding site" evidence="12">
    <location>
        <position position="372"/>
    </location>
    <ligand>
        <name>pyridoxal 5'-phosphate</name>
        <dbReference type="ChEBI" id="CHEBI:597326"/>
    </ligand>
</feature>
<dbReference type="InterPro" id="IPR022643">
    <property type="entry name" value="De-COase2_C"/>
</dbReference>
<evidence type="ECO:0000256" key="11">
    <source>
        <dbReference type="ARBA" id="ARBA00074972"/>
    </source>
</evidence>
<dbReference type="Gene3D" id="2.40.37.10">
    <property type="entry name" value="Lyase, Ornithine Decarboxylase, Chain A, domain 1"/>
    <property type="match status" value="1"/>
</dbReference>
<dbReference type="GO" id="GO:0009089">
    <property type="term" value="P:lysine biosynthetic process via diaminopimelate"/>
    <property type="evidence" value="ECO:0007669"/>
    <property type="project" value="UniProtKB-UniRule"/>
</dbReference>
<dbReference type="FunFam" id="2.40.37.10:FF:000003">
    <property type="entry name" value="Diaminopimelate decarboxylase"/>
    <property type="match status" value="1"/>
</dbReference>
<accession>A0AA96GCG7</accession>
<dbReference type="InterPro" id="IPR022653">
    <property type="entry name" value="De-COase2_pyr-phos_BS"/>
</dbReference>
<name>A0AA96GCG7_9BACT</name>
<dbReference type="PRINTS" id="PR01181">
    <property type="entry name" value="DAPDCRBXLASE"/>
</dbReference>
<dbReference type="InterPro" id="IPR029066">
    <property type="entry name" value="PLP-binding_barrel"/>
</dbReference>
<feature type="binding site" evidence="12">
    <location>
        <position position="276"/>
    </location>
    <ligand>
        <name>substrate</name>
    </ligand>
</feature>
<evidence type="ECO:0000256" key="10">
    <source>
        <dbReference type="ARBA" id="ARBA00066427"/>
    </source>
</evidence>
<gene>
    <name evidence="12 17" type="primary">lysA</name>
    <name evidence="17" type="ORF">PP769_03660</name>
</gene>
<reference evidence="17 18" key="1">
    <citation type="submission" date="2023-01" db="EMBL/GenBank/DDBJ databases">
        <title>Cultivation and genomic characterization of new, ubiquitous marine nitrite-oxidizing bacteria from the Nitrospirales.</title>
        <authorList>
            <person name="Mueller A.J."/>
            <person name="Daebeler A."/>
            <person name="Herbold C.W."/>
            <person name="Kirkegaard R.H."/>
            <person name="Daims H."/>
        </authorList>
    </citation>
    <scope>NUCLEOTIDE SEQUENCE [LARGE SCALE GENOMIC DNA]</scope>
    <source>
        <strain evidence="17 18">VA</strain>
    </source>
</reference>
<feature type="binding site" evidence="12">
    <location>
        <position position="344"/>
    </location>
    <ligand>
        <name>substrate</name>
    </ligand>
</feature>
<evidence type="ECO:0000256" key="5">
    <source>
        <dbReference type="ARBA" id="ARBA00023154"/>
    </source>
</evidence>
<dbReference type="RefSeq" id="WP_312645324.1">
    <property type="nucleotide sequence ID" value="NZ_CP116967.1"/>
</dbReference>
<dbReference type="FunFam" id="3.20.20.10:FF:000003">
    <property type="entry name" value="Diaminopimelate decarboxylase"/>
    <property type="match status" value="1"/>
</dbReference>
<evidence type="ECO:0000256" key="9">
    <source>
        <dbReference type="ARBA" id="ARBA00060983"/>
    </source>
</evidence>